<dbReference type="Pfam" id="PF03237">
    <property type="entry name" value="Terminase_6N"/>
    <property type="match status" value="1"/>
</dbReference>
<protein>
    <submittedName>
        <fullName evidence="1">Terminase-like family protein</fullName>
    </submittedName>
</protein>
<accession>A0A1Y1SBL3</accession>
<gene>
    <name evidence="1" type="ORF">ATO7_12123</name>
</gene>
<sequence length="458" mass="50777">MNDEVTVIQPTDYQARVLSIPEDTDICLAGGRGGGKTFAELLLSVRHVEQYGKNARVLIVRKNFPDLRDFETEARHLFTSAYDKVSFNAQTHMFKFPNGATVAFDQIESVADFSKFQGKSFSLIIVDEAGQFPDPAPLDLLRSCLRSKAGIPCRFILAANPGGAGHAWLFARHVVGQTPFVPYTEPATGARFVTAPSTLEDNPHLDTRYARQIEAATATDEALRRAWLDGDWNIAKGAFFGSVFSDAHNVIDPWLEVPTRGKWRTWIAGDHGTAAPCVFYIMCESPGAEGPDGNWYPAGSVVLLDEIAFVESNSLNKGLGLTIPTMAIEVVEQCKQWGVRPAGCMDDACFSNHGSNSGSLADEYRRAGLILHRAGKGDRASRWERMRRMMQAAKEREEPALFVSRRCRYWLETVPYLDRHPQRPEDVDTRGPDHGADAAAYGIFYKPATVKVRKTKGF</sequence>
<evidence type="ECO:0000313" key="1">
    <source>
        <dbReference type="EMBL" id="ORE86040.1"/>
    </source>
</evidence>
<dbReference type="RefSeq" id="WP_083562084.1">
    <property type="nucleotide sequence ID" value="NZ_AQQV01000003.1"/>
</dbReference>
<dbReference type="InterPro" id="IPR027417">
    <property type="entry name" value="P-loop_NTPase"/>
</dbReference>
<dbReference type="STRING" id="1317117.ATO7_12123"/>
<comment type="caution">
    <text evidence="1">The sequence shown here is derived from an EMBL/GenBank/DDBJ whole genome shotgun (WGS) entry which is preliminary data.</text>
</comment>
<dbReference type="AlphaFoldDB" id="A0A1Y1SBL3"/>
<proteinExistence type="predicted"/>
<dbReference type="EMBL" id="AQQV01000003">
    <property type="protein sequence ID" value="ORE86040.1"/>
    <property type="molecule type" value="Genomic_DNA"/>
</dbReference>
<reference evidence="1 2" key="1">
    <citation type="submission" date="2013-04" db="EMBL/GenBank/DDBJ databases">
        <title>Oceanococcus atlanticus 22II-S10r2 Genome Sequencing.</title>
        <authorList>
            <person name="Lai Q."/>
            <person name="Li G."/>
            <person name="Shao Z."/>
        </authorList>
    </citation>
    <scope>NUCLEOTIDE SEQUENCE [LARGE SCALE GENOMIC DNA]</scope>
    <source>
        <strain evidence="1 2">22II-S10r2</strain>
    </source>
</reference>
<name>A0A1Y1SBL3_9GAMM</name>
<dbReference type="SUPFAM" id="SSF52540">
    <property type="entry name" value="P-loop containing nucleoside triphosphate hydrolases"/>
    <property type="match status" value="1"/>
</dbReference>
<evidence type="ECO:0000313" key="2">
    <source>
        <dbReference type="Proteomes" id="UP000192342"/>
    </source>
</evidence>
<keyword evidence="2" id="KW-1185">Reference proteome</keyword>
<dbReference type="OrthoDB" id="9768556at2"/>
<dbReference type="Proteomes" id="UP000192342">
    <property type="component" value="Unassembled WGS sequence"/>
</dbReference>
<organism evidence="1 2">
    <name type="scientific">Oceanococcus atlanticus</name>
    <dbReference type="NCBI Taxonomy" id="1317117"/>
    <lineage>
        <taxon>Bacteria</taxon>
        <taxon>Pseudomonadati</taxon>
        <taxon>Pseudomonadota</taxon>
        <taxon>Gammaproteobacteria</taxon>
        <taxon>Chromatiales</taxon>
        <taxon>Oceanococcaceae</taxon>
        <taxon>Oceanococcus</taxon>
    </lineage>
</organism>
<dbReference type="Gene3D" id="3.40.50.300">
    <property type="entry name" value="P-loop containing nucleotide triphosphate hydrolases"/>
    <property type="match status" value="1"/>
</dbReference>
<dbReference type="Gene3D" id="3.30.420.280">
    <property type="match status" value="1"/>
</dbReference>